<comment type="caution">
    <text evidence="2">The sequence shown here is derived from an EMBL/GenBank/DDBJ whole genome shotgun (WGS) entry which is preliminary data.</text>
</comment>
<evidence type="ECO:0000256" key="1">
    <source>
        <dbReference type="SAM" id="MobiDB-lite"/>
    </source>
</evidence>
<dbReference type="EMBL" id="PGOL01000788">
    <property type="protein sequence ID" value="PKI64890.1"/>
    <property type="molecule type" value="Genomic_DNA"/>
</dbReference>
<accession>A0A2I0K9N7</accession>
<name>A0A2I0K9N7_PUNGR</name>
<dbReference type="AlphaFoldDB" id="A0A2I0K9N7"/>
<sequence>MVKKKSENVPEDINHHHLQHSHQNHGRSRPRGSMAQSSCCCPCLGVSFVVKGIGRCLFVSCYPVIQCFGLDEGRHLHHHHRHFY</sequence>
<evidence type="ECO:0000313" key="2">
    <source>
        <dbReference type="EMBL" id="PKI64890.1"/>
    </source>
</evidence>
<reference evidence="2 3" key="1">
    <citation type="submission" date="2017-11" db="EMBL/GenBank/DDBJ databases">
        <title>De-novo sequencing of pomegranate (Punica granatum L.) genome.</title>
        <authorList>
            <person name="Akparov Z."/>
            <person name="Amiraslanov A."/>
            <person name="Hajiyeva S."/>
            <person name="Abbasov M."/>
            <person name="Kaur K."/>
            <person name="Hamwieh A."/>
            <person name="Solovyev V."/>
            <person name="Salamov A."/>
            <person name="Braich B."/>
            <person name="Kosarev P."/>
            <person name="Mahmoud A."/>
            <person name="Hajiyev E."/>
            <person name="Babayeva S."/>
            <person name="Izzatullayeva V."/>
            <person name="Mammadov A."/>
            <person name="Mammadov A."/>
            <person name="Sharifova S."/>
            <person name="Ojaghi J."/>
            <person name="Eynullazada K."/>
            <person name="Bayramov B."/>
            <person name="Abdulazimova A."/>
            <person name="Shahmuradov I."/>
        </authorList>
    </citation>
    <scope>NUCLEOTIDE SEQUENCE [LARGE SCALE GENOMIC DNA]</scope>
    <source>
        <strain evidence="3">cv. AG2017</strain>
        <tissue evidence="2">Leaf</tissue>
    </source>
</reference>
<proteinExistence type="predicted"/>
<dbReference type="Proteomes" id="UP000233551">
    <property type="component" value="Unassembled WGS sequence"/>
</dbReference>
<feature type="compositionally biased region" description="Basic residues" evidence="1">
    <location>
        <begin position="16"/>
        <end position="30"/>
    </location>
</feature>
<protein>
    <submittedName>
        <fullName evidence="2">Uncharacterized protein</fullName>
    </submittedName>
</protein>
<evidence type="ECO:0000313" key="3">
    <source>
        <dbReference type="Proteomes" id="UP000233551"/>
    </source>
</evidence>
<feature type="region of interest" description="Disordered" evidence="1">
    <location>
        <begin position="1"/>
        <end position="36"/>
    </location>
</feature>
<keyword evidence="3" id="KW-1185">Reference proteome</keyword>
<feature type="compositionally biased region" description="Basic and acidic residues" evidence="1">
    <location>
        <begin position="1"/>
        <end position="15"/>
    </location>
</feature>
<organism evidence="2 3">
    <name type="scientific">Punica granatum</name>
    <name type="common">Pomegranate</name>
    <dbReference type="NCBI Taxonomy" id="22663"/>
    <lineage>
        <taxon>Eukaryota</taxon>
        <taxon>Viridiplantae</taxon>
        <taxon>Streptophyta</taxon>
        <taxon>Embryophyta</taxon>
        <taxon>Tracheophyta</taxon>
        <taxon>Spermatophyta</taxon>
        <taxon>Magnoliopsida</taxon>
        <taxon>eudicotyledons</taxon>
        <taxon>Gunneridae</taxon>
        <taxon>Pentapetalae</taxon>
        <taxon>rosids</taxon>
        <taxon>malvids</taxon>
        <taxon>Myrtales</taxon>
        <taxon>Lythraceae</taxon>
        <taxon>Punica</taxon>
    </lineage>
</organism>
<gene>
    <name evidence="2" type="ORF">CRG98_014686</name>
</gene>